<sequence>MKRFAAYSIVAMSAFSLSSLAQQTSYAVANTKTAKAAAKPDKPKEDMVIVGYCVEEVINMPFGSRTTTYEVPKEDMVNTYDLGPHNTRKVTPIYGRPKVKETSAVLPSKNIAETNNQTIQPIKVEVTAPAYSGKMISVDIVDTYANVLDKGYKSVEMLKRVADKFYFANDFENAVKQYTELLNLDSNVEAVYYFRCAQSLKAIKQNDKADEMMKLFEEKNK</sequence>
<name>A0ABX7QKV2_9FLAO</name>
<dbReference type="Proteomes" id="UP000663440">
    <property type="component" value="Chromosome"/>
</dbReference>
<dbReference type="EMBL" id="CP071448">
    <property type="protein sequence ID" value="QSW91186.1"/>
    <property type="molecule type" value="Genomic_DNA"/>
</dbReference>
<gene>
    <name evidence="2" type="ORF">J0383_10370</name>
</gene>
<protein>
    <recommendedName>
        <fullName evidence="4">Tetratricopeptide repeat protein</fullName>
    </recommendedName>
</protein>
<evidence type="ECO:0008006" key="4">
    <source>
        <dbReference type="Google" id="ProtNLM"/>
    </source>
</evidence>
<keyword evidence="3" id="KW-1185">Reference proteome</keyword>
<evidence type="ECO:0000313" key="2">
    <source>
        <dbReference type="EMBL" id="QSW91186.1"/>
    </source>
</evidence>
<organism evidence="2 3">
    <name type="scientific">Flavobacterium endoglycinae</name>
    <dbReference type="NCBI Taxonomy" id="2816357"/>
    <lineage>
        <taxon>Bacteria</taxon>
        <taxon>Pseudomonadati</taxon>
        <taxon>Bacteroidota</taxon>
        <taxon>Flavobacteriia</taxon>
        <taxon>Flavobacteriales</taxon>
        <taxon>Flavobacteriaceae</taxon>
        <taxon>Flavobacterium</taxon>
    </lineage>
</organism>
<evidence type="ECO:0000313" key="3">
    <source>
        <dbReference type="Proteomes" id="UP000663440"/>
    </source>
</evidence>
<keyword evidence="1" id="KW-0732">Signal</keyword>
<dbReference type="InterPro" id="IPR011990">
    <property type="entry name" value="TPR-like_helical_dom_sf"/>
</dbReference>
<feature type="chain" id="PRO_5045737489" description="Tetratricopeptide repeat protein" evidence="1">
    <location>
        <begin position="22"/>
        <end position="221"/>
    </location>
</feature>
<reference evidence="2 3" key="1">
    <citation type="submission" date="2021-03" db="EMBL/GenBank/DDBJ databases">
        <title>Flavobacterium kribbensis sp. nov, an endophytic bacteria, isolated from soybean.</title>
        <authorList>
            <person name="Lee J."/>
            <person name="Seo J."/>
        </authorList>
    </citation>
    <scope>NUCLEOTIDE SEQUENCE [LARGE SCALE GENOMIC DNA]</scope>
    <source>
        <strain evidence="2 3">BB8</strain>
    </source>
</reference>
<accession>A0ABX7QKV2</accession>
<feature type="signal peptide" evidence="1">
    <location>
        <begin position="1"/>
        <end position="21"/>
    </location>
</feature>
<proteinExistence type="predicted"/>
<dbReference type="RefSeq" id="WP_207298307.1">
    <property type="nucleotide sequence ID" value="NZ_CP071448.1"/>
</dbReference>
<dbReference type="SUPFAM" id="SSF48452">
    <property type="entry name" value="TPR-like"/>
    <property type="match status" value="1"/>
</dbReference>
<evidence type="ECO:0000256" key="1">
    <source>
        <dbReference type="SAM" id="SignalP"/>
    </source>
</evidence>